<feature type="domain" description="DUF547" evidence="1">
    <location>
        <begin position="46"/>
        <end position="167"/>
    </location>
</feature>
<gene>
    <name evidence="2" type="ORF">HGP29_10495</name>
</gene>
<protein>
    <submittedName>
        <fullName evidence="2">DUF547 domain-containing protein</fullName>
    </submittedName>
</protein>
<dbReference type="PANTHER" id="PTHR46361:SF3">
    <property type="entry name" value="ELECTRON CARRIER_ PROTEIN DISULFIDE OXIDOREDUCTASE"/>
    <property type="match status" value="1"/>
</dbReference>
<dbReference type="Pfam" id="PF04784">
    <property type="entry name" value="DUF547"/>
    <property type="match status" value="1"/>
</dbReference>
<name>A0A7X8XVT2_9BACT</name>
<keyword evidence="3" id="KW-1185">Reference proteome</keyword>
<evidence type="ECO:0000259" key="1">
    <source>
        <dbReference type="Pfam" id="PF04784"/>
    </source>
</evidence>
<evidence type="ECO:0000313" key="2">
    <source>
        <dbReference type="EMBL" id="NLR91637.1"/>
    </source>
</evidence>
<sequence length="237" mass="27770">MYTSRKINAIKLSEDLLNSVKLNKPTFTLELSLKLMDLSDLQKQLYNDNRKKAFWINIYNAYYQILAARSTHKKSLLYSIKSITIAHHQFSLDDIEHGILRRFKYKYGLGYIPQFFPSQVLKSLAVSFVDYRIHFALNCGAKSCPPILFYDPLEIDTQLEMAMISFLEAETSFDNEKKTVNVTRLFLWFLGDFGGVNNIRKIITEKLRIDIDGFTLKFNPYSWEEKLHHFYLPKNVA</sequence>
<dbReference type="InterPro" id="IPR006869">
    <property type="entry name" value="DUF547"/>
</dbReference>
<comment type="caution">
    <text evidence="2">The sequence shown here is derived from an EMBL/GenBank/DDBJ whole genome shotgun (WGS) entry which is preliminary data.</text>
</comment>
<dbReference type="RefSeq" id="WP_168882353.1">
    <property type="nucleotide sequence ID" value="NZ_JABAIL010000003.1"/>
</dbReference>
<dbReference type="PANTHER" id="PTHR46361">
    <property type="entry name" value="ELECTRON CARRIER/ PROTEIN DISULFIDE OXIDOREDUCTASE"/>
    <property type="match status" value="1"/>
</dbReference>
<evidence type="ECO:0000313" key="3">
    <source>
        <dbReference type="Proteomes" id="UP000585050"/>
    </source>
</evidence>
<accession>A0A7X8XVT2</accession>
<proteinExistence type="predicted"/>
<organism evidence="2 3">
    <name type="scientific">Flammeovirga agarivorans</name>
    <dbReference type="NCBI Taxonomy" id="2726742"/>
    <lineage>
        <taxon>Bacteria</taxon>
        <taxon>Pseudomonadati</taxon>
        <taxon>Bacteroidota</taxon>
        <taxon>Cytophagia</taxon>
        <taxon>Cytophagales</taxon>
        <taxon>Flammeovirgaceae</taxon>
        <taxon>Flammeovirga</taxon>
    </lineage>
</organism>
<dbReference type="AlphaFoldDB" id="A0A7X8XVT2"/>
<dbReference type="Proteomes" id="UP000585050">
    <property type="component" value="Unassembled WGS sequence"/>
</dbReference>
<dbReference type="EMBL" id="JABAIL010000003">
    <property type="protein sequence ID" value="NLR91637.1"/>
    <property type="molecule type" value="Genomic_DNA"/>
</dbReference>
<reference evidence="2 3" key="1">
    <citation type="submission" date="2020-04" db="EMBL/GenBank/DDBJ databases">
        <title>Flammeovirga sp. SR4, a novel species isolated from seawater.</title>
        <authorList>
            <person name="Wang X."/>
        </authorList>
    </citation>
    <scope>NUCLEOTIDE SEQUENCE [LARGE SCALE GENOMIC DNA]</scope>
    <source>
        <strain evidence="2 3">SR4</strain>
    </source>
</reference>